<gene>
    <name evidence="6" type="ORF">LCGC14_0421820</name>
</gene>
<dbReference type="Pfam" id="PF04357">
    <property type="entry name" value="TamB"/>
    <property type="match status" value="1"/>
</dbReference>
<reference evidence="6" key="1">
    <citation type="journal article" date="2015" name="Nature">
        <title>Complex archaea that bridge the gap between prokaryotes and eukaryotes.</title>
        <authorList>
            <person name="Spang A."/>
            <person name="Saw J.H."/>
            <person name="Jorgensen S.L."/>
            <person name="Zaremba-Niedzwiedzka K."/>
            <person name="Martijn J."/>
            <person name="Lind A.E."/>
            <person name="van Eijk R."/>
            <person name="Schleper C."/>
            <person name="Guy L."/>
            <person name="Ettema T.J."/>
        </authorList>
    </citation>
    <scope>NUCLEOTIDE SEQUENCE</scope>
</reference>
<dbReference type="AlphaFoldDB" id="A0A0F9VCS5"/>
<accession>A0A0F9VCS5</accession>
<evidence type="ECO:0000259" key="5">
    <source>
        <dbReference type="Pfam" id="PF04357"/>
    </source>
</evidence>
<organism evidence="6">
    <name type="scientific">marine sediment metagenome</name>
    <dbReference type="NCBI Taxonomy" id="412755"/>
    <lineage>
        <taxon>unclassified sequences</taxon>
        <taxon>metagenomes</taxon>
        <taxon>ecological metagenomes</taxon>
    </lineage>
</organism>
<evidence type="ECO:0000256" key="4">
    <source>
        <dbReference type="ARBA" id="ARBA00023136"/>
    </source>
</evidence>
<evidence type="ECO:0000256" key="2">
    <source>
        <dbReference type="ARBA" id="ARBA00022692"/>
    </source>
</evidence>
<dbReference type="EMBL" id="LAZR01000385">
    <property type="protein sequence ID" value="KKN71361.1"/>
    <property type="molecule type" value="Genomic_DNA"/>
</dbReference>
<protein>
    <recommendedName>
        <fullName evidence="5">Translocation and assembly module TamB C-terminal domain-containing protein</fullName>
    </recommendedName>
</protein>
<dbReference type="PANTHER" id="PTHR36985:SF1">
    <property type="entry name" value="TRANSLOCATION AND ASSEMBLY MODULE SUBUNIT TAMB"/>
    <property type="match status" value="1"/>
</dbReference>
<evidence type="ECO:0000256" key="3">
    <source>
        <dbReference type="ARBA" id="ARBA00022989"/>
    </source>
</evidence>
<dbReference type="GO" id="GO:0005886">
    <property type="term" value="C:plasma membrane"/>
    <property type="evidence" value="ECO:0007669"/>
    <property type="project" value="InterPro"/>
</dbReference>
<dbReference type="GO" id="GO:0009306">
    <property type="term" value="P:protein secretion"/>
    <property type="evidence" value="ECO:0007669"/>
    <property type="project" value="InterPro"/>
</dbReference>
<keyword evidence="3" id="KW-1133">Transmembrane helix</keyword>
<proteinExistence type="predicted"/>
<keyword evidence="2" id="KW-0812">Transmembrane</keyword>
<dbReference type="GO" id="GO:0097347">
    <property type="term" value="C:TAM protein secretion complex"/>
    <property type="evidence" value="ECO:0007669"/>
    <property type="project" value="TreeGrafter"/>
</dbReference>
<evidence type="ECO:0000256" key="1">
    <source>
        <dbReference type="ARBA" id="ARBA00004167"/>
    </source>
</evidence>
<evidence type="ECO:0000313" key="6">
    <source>
        <dbReference type="EMBL" id="KKN71361.1"/>
    </source>
</evidence>
<dbReference type="PANTHER" id="PTHR36985">
    <property type="entry name" value="TRANSLOCATION AND ASSEMBLY MODULE SUBUNIT TAMB"/>
    <property type="match status" value="1"/>
</dbReference>
<sequence length="1234" mass="134064">MRLALKILFRSLLAIAVLLLLVLLLLGSEGVNRWLFTKAQALEPRLELAFVSGNLWHGWQFEHVGWHDTGLALDIEQLDFVWSPSCLFGRRLCIDRLYSHSITVVTQPSEEPEPSEPFTLPELSLPLSVELGDVRIDSISLDGENTLLSDLVLQADANGDQLIISEFSGVGPDLDWRLNGALQMQGEWPLTLAGRINLPAVDSREWWIDLNVGGNLKQQLSVQLQSDGYLRGELQGEAAPLDSKLPATLHWQGESFLALESLPAGLTLNNLTIDVDGSLEDGFAVEASSSMPGQGGEVKLELSALGKVTGVSDARVLLYVSEAPERKLELTGEANWEDVLSADAALTLQRDFPWHWLYPVELGDIVLQQLDMQASLRGEQIDSELKATLSGVAGQSIDLDMRVQGDQQALAIAPLSVKTEAGSADGKLDLTLSPAIAWNGEFELHDLNPGIFVAELPGRLNGQINSEGSLQDELLKLQANWDIEGTLRQQPLAVEGRVNKLETAWQVSDLLIQQGENRISGQGQWGKQVSGGLDLQLKQLASLWPELRGELTGRANFSGTEQAPGISLTLAGEGAGYADALVELLTLDARVQMSDELPVSLEVKAEGLRSGESNFGTLDLQVDGNRASHTLALDLKDGLIDATVRLRGNLNDTRWQGRLTQSAIAYQQFDWTLQEGADLQYQMAPGRLQLSEHCWLHDASRLCFNGQQTLMPDRKIDLTIDDFDLASLQPWMPKDIDWQALLNAKVLFNQAVGKTPTADIRVSSANGVIHVKDEDQAVDFPYQLLQFTTLLQQKKADAELLLTSDSIGQLNVQAQVQDPGGAQTLNGAYQISGFKLDFLRPFIAQVQRLEGQLNGQGQLSGVLRTPIINGQLRLSDGHVSGPALPISLEELSADILVQGQSAKIDGNWRSGERGTGKLQGQVGWAPLDVDLELIGDALPVTVEPYADLLVSPDLQVSLRNNALHVEGKIAIPEGDITVRELPPQAVRVSPDTIIVGQEAEEEPALPLDITARIQLIIGDQLRLSAFGLTGRLKGQLAVQENMTANGDLRILDGRIKRLGQELKLRRAILLFSGPISQPYMNIEAIREVDDVVAGLRLTGNATSPTSEVFSEPAMSQQEAMSYLILGRPLSDEGDSNLVGQAALALGLAGTAPITQKIGSTLGLQDFAVESEGSGTGTQVVASGSITDKLSVRYGVGVFEPANQLALRYDLTQRLYLEAISGFASSLDFFYRIDF</sequence>
<comment type="caution">
    <text evidence="6">The sequence shown here is derived from an EMBL/GenBank/DDBJ whole genome shotgun (WGS) entry which is preliminary data.</text>
</comment>
<keyword evidence="4" id="KW-0472">Membrane</keyword>
<name>A0A0F9VCS5_9ZZZZ</name>
<feature type="domain" description="Translocation and assembly module TamB C-terminal" evidence="5">
    <location>
        <begin position="911"/>
        <end position="1234"/>
    </location>
</feature>
<dbReference type="InterPro" id="IPR007452">
    <property type="entry name" value="TamB_C"/>
</dbReference>
<comment type="subcellular location">
    <subcellularLocation>
        <location evidence="1">Membrane</location>
        <topology evidence="1">Single-pass membrane protein</topology>
    </subcellularLocation>
</comment>